<keyword evidence="2 4" id="KW-0862">Zinc</keyword>
<evidence type="ECO:0000256" key="2">
    <source>
        <dbReference type="ARBA" id="ARBA00022833"/>
    </source>
</evidence>
<dbReference type="PANTHER" id="PTHR15468:SF2">
    <property type="entry name" value="ZINC FINGER PROTEIN 185"/>
    <property type="match status" value="1"/>
</dbReference>
<dbReference type="PANTHER" id="PTHR15468">
    <property type="entry name" value="ZNF185"/>
    <property type="match status" value="1"/>
</dbReference>
<evidence type="ECO:0000256" key="4">
    <source>
        <dbReference type="PROSITE-ProRule" id="PRU00125"/>
    </source>
</evidence>
<dbReference type="InterPro" id="IPR052621">
    <property type="entry name" value="Cell_Prolif/Cornif_Regul"/>
</dbReference>
<gene>
    <name evidence="7" type="ORF">AMELA_G00259100</name>
</gene>
<feature type="region of interest" description="Disordered" evidence="5">
    <location>
        <begin position="52"/>
        <end position="150"/>
    </location>
</feature>
<dbReference type="PROSITE" id="PS00478">
    <property type="entry name" value="LIM_DOMAIN_1"/>
    <property type="match status" value="1"/>
</dbReference>
<organism evidence="7 8">
    <name type="scientific">Ameiurus melas</name>
    <name type="common">Black bullhead</name>
    <name type="synonym">Silurus melas</name>
    <dbReference type="NCBI Taxonomy" id="219545"/>
    <lineage>
        <taxon>Eukaryota</taxon>
        <taxon>Metazoa</taxon>
        <taxon>Chordata</taxon>
        <taxon>Craniata</taxon>
        <taxon>Vertebrata</taxon>
        <taxon>Euteleostomi</taxon>
        <taxon>Actinopterygii</taxon>
        <taxon>Neopterygii</taxon>
        <taxon>Teleostei</taxon>
        <taxon>Ostariophysi</taxon>
        <taxon>Siluriformes</taxon>
        <taxon>Ictaluridae</taxon>
        <taxon>Ameiurus</taxon>
    </lineage>
</organism>
<dbReference type="Gene3D" id="2.10.110.10">
    <property type="entry name" value="Cysteine Rich Protein"/>
    <property type="match status" value="1"/>
</dbReference>
<feature type="domain" description="LIM zinc-binding" evidence="6">
    <location>
        <begin position="167"/>
        <end position="231"/>
    </location>
</feature>
<dbReference type="SMART" id="SM00132">
    <property type="entry name" value="LIM"/>
    <property type="match status" value="1"/>
</dbReference>
<evidence type="ECO:0000256" key="5">
    <source>
        <dbReference type="SAM" id="MobiDB-lite"/>
    </source>
</evidence>
<dbReference type="PROSITE" id="PS50023">
    <property type="entry name" value="LIM_DOMAIN_2"/>
    <property type="match status" value="1"/>
</dbReference>
<proteinExistence type="predicted"/>
<dbReference type="Pfam" id="PF00412">
    <property type="entry name" value="LIM"/>
    <property type="match status" value="1"/>
</dbReference>
<dbReference type="Proteomes" id="UP000593565">
    <property type="component" value="Unassembled WGS sequence"/>
</dbReference>
<feature type="compositionally biased region" description="Low complexity" evidence="5">
    <location>
        <begin position="79"/>
        <end position="102"/>
    </location>
</feature>
<comment type="caution">
    <text evidence="7">The sequence shown here is derived from an EMBL/GenBank/DDBJ whole genome shotgun (WGS) entry which is preliminary data.</text>
</comment>
<dbReference type="AlphaFoldDB" id="A0A7J5ZSN2"/>
<dbReference type="GO" id="GO:0046872">
    <property type="term" value="F:metal ion binding"/>
    <property type="evidence" value="ECO:0007669"/>
    <property type="project" value="UniProtKB-KW"/>
</dbReference>
<accession>A0A7J5ZSN2</accession>
<evidence type="ECO:0000313" key="7">
    <source>
        <dbReference type="EMBL" id="KAF4073476.1"/>
    </source>
</evidence>
<keyword evidence="1 4" id="KW-0479">Metal-binding</keyword>
<evidence type="ECO:0000256" key="3">
    <source>
        <dbReference type="ARBA" id="ARBA00023038"/>
    </source>
</evidence>
<evidence type="ECO:0000256" key="1">
    <source>
        <dbReference type="ARBA" id="ARBA00022723"/>
    </source>
</evidence>
<keyword evidence="8" id="KW-1185">Reference proteome</keyword>
<sequence length="232" mass="25439">MQREGGRRPTYCPPITLFNRANKIPLKITSMASDVNRQTVFKTTKVRTSLRNDGSWIRRSTNEQKDPQPCKSPVLDNLVPSVVSNPVPTSRSSTPKSTTTQSPTPPTPTSPGRRRRRGGSYVLSTLRKFETVESPESTPVKNNSNLSKSPEAALIPSTSQTDGVAKDLCSFCNKPVESTVKLSMNIPSITCHEGCLQCAMCAKPLGDLVSSMFHHQGKIHCEKCYNTVLSSM</sequence>
<evidence type="ECO:0000259" key="6">
    <source>
        <dbReference type="PROSITE" id="PS50023"/>
    </source>
</evidence>
<evidence type="ECO:0000313" key="8">
    <source>
        <dbReference type="Proteomes" id="UP000593565"/>
    </source>
</evidence>
<protein>
    <recommendedName>
        <fullName evidence="6">LIM zinc-binding domain-containing protein</fullName>
    </recommendedName>
</protein>
<dbReference type="EMBL" id="JAAGNN010000024">
    <property type="protein sequence ID" value="KAF4073476.1"/>
    <property type="molecule type" value="Genomic_DNA"/>
</dbReference>
<keyword evidence="3 4" id="KW-0440">LIM domain</keyword>
<name>A0A7J5ZSN2_AMEME</name>
<dbReference type="CDD" id="cd08368">
    <property type="entry name" value="LIM"/>
    <property type="match status" value="1"/>
</dbReference>
<feature type="compositionally biased region" description="Polar residues" evidence="5">
    <location>
        <begin position="134"/>
        <end position="148"/>
    </location>
</feature>
<reference evidence="7 8" key="1">
    <citation type="submission" date="2020-02" db="EMBL/GenBank/DDBJ databases">
        <title>A chromosome-scale genome assembly of the black bullhead catfish (Ameiurus melas).</title>
        <authorList>
            <person name="Wen M."/>
            <person name="Zham M."/>
            <person name="Cabau C."/>
            <person name="Klopp C."/>
            <person name="Donnadieu C."/>
            <person name="Roques C."/>
            <person name="Bouchez O."/>
            <person name="Lampietro C."/>
            <person name="Jouanno E."/>
            <person name="Herpin A."/>
            <person name="Louis A."/>
            <person name="Berthelot C."/>
            <person name="Parey E."/>
            <person name="Roest-Crollius H."/>
            <person name="Braasch I."/>
            <person name="Postlethwait J."/>
            <person name="Robinson-Rechavi M."/>
            <person name="Echchiki A."/>
            <person name="Begum T."/>
            <person name="Montfort J."/>
            <person name="Schartl M."/>
            <person name="Bobe J."/>
            <person name="Guiguen Y."/>
        </authorList>
    </citation>
    <scope>NUCLEOTIDE SEQUENCE [LARGE SCALE GENOMIC DNA]</scope>
    <source>
        <strain evidence="7">M_S1</strain>
        <tissue evidence="7">Blood</tissue>
    </source>
</reference>
<dbReference type="InterPro" id="IPR001781">
    <property type="entry name" value="Znf_LIM"/>
</dbReference>